<accession>A0A8E1W4C1</accession>
<dbReference type="AlphaFoldDB" id="A0A8E1W4C1"/>
<keyword evidence="3" id="KW-0812">Transmembrane</keyword>
<dbReference type="InterPro" id="IPR000866">
    <property type="entry name" value="AhpC/TSA"/>
</dbReference>
<dbReference type="RefSeq" id="WP_183125807.1">
    <property type="nucleotide sequence ID" value="NZ_JACJHR010000053.1"/>
</dbReference>
<dbReference type="EMBL" id="JACJHR010000053">
    <property type="protein sequence ID" value="MBB2503419.1"/>
    <property type="molecule type" value="Genomic_DNA"/>
</dbReference>
<keyword evidence="3" id="KW-0735">Signal-anchor</keyword>
<comment type="subcellular location">
    <subcellularLocation>
        <location evidence="1">Cell envelope</location>
    </subcellularLocation>
</comment>
<feature type="signal peptide" evidence="6">
    <location>
        <begin position="1"/>
        <end position="25"/>
    </location>
</feature>
<keyword evidence="2" id="KW-0201">Cytochrome c-type biogenesis</keyword>
<comment type="caution">
    <text evidence="8">The sequence shown here is derived from an EMBL/GenBank/DDBJ whole genome shotgun (WGS) entry which is preliminary data.</text>
</comment>
<name>A0A8E1W4C1_9PSEU</name>
<sequence length="193" mass="20872">MKRRLLGMLLAAALVVTGCSTGKDAVVSGGTFTFVSPGGKVDITYPLNERQQAPTLTGDDLMHEGKQLSLADFPGKALVINLWGQWCGPCRAEAPELETVSKQIAPLGAEVIGLDVRDPARDVAQDFVRDRGLTYPSIWDPSGRVLLQLSGYPRNIIPSTLVLDKQHRVAAVFLRQVLASDLVPVVQRLSAEK</sequence>
<protein>
    <submittedName>
        <fullName evidence="8">TlpA family protein disulfide reductase</fullName>
    </submittedName>
</protein>
<dbReference type="InterPro" id="IPR036249">
    <property type="entry name" value="Thioredoxin-like_sf"/>
</dbReference>
<dbReference type="Proteomes" id="UP000550260">
    <property type="component" value="Unassembled WGS sequence"/>
</dbReference>
<feature type="domain" description="Thioredoxin" evidence="7">
    <location>
        <begin position="47"/>
        <end position="191"/>
    </location>
</feature>
<evidence type="ECO:0000313" key="9">
    <source>
        <dbReference type="Proteomes" id="UP000550260"/>
    </source>
</evidence>
<evidence type="ECO:0000256" key="6">
    <source>
        <dbReference type="SAM" id="SignalP"/>
    </source>
</evidence>
<dbReference type="InterPro" id="IPR050553">
    <property type="entry name" value="Thioredoxin_ResA/DsbE_sf"/>
</dbReference>
<dbReference type="SUPFAM" id="SSF52833">
    <property type="entry name" value="Thioredoxin-like"/>
    <property type="match status" value="1"/>
</dbReference>
<keyword evidence="5" id="KW-0676">Redox-active center</keyword>
<evidence type="ECO:0000259" key="7">
    <source>
        <dbReference type="PROSITE" id="PS51352"/>
    </source>
</evidence>
<dbReference type="GO" id="GO:0030313">
    <property type="term" value="C:cell envelope"/>
    <property type="evidence" value="ECO:0007669"/>
    <property type="project" value="UniProtKB-SubCell"/>
</dbReference>
<keyword evidence="6" id="KW-0732">Signal</keyword>
<dbReference type="GO" id="GO:0016209">
    <property type="term" value="F:antioxidant activity"/>
    <property type="evidence" value="ECO:0007669"/>
    <property type="project" value="InterPro"/>
</dbReference>
<proteinExistence type="predicted"/>
<evidence type="ECO:0000256" key="2">
    <source>
        <dbReference type="ARBA" id="ARBA00022748"/>
    </source>
</evidence>
<evidence type="ECO:0000256" key="5">
    <source>
        <dbReference type="ARBA" id="ARBA00023284"/>
    </source>
</evidence>
<evidence type="ECO:0000256" key="3">
    <source>
        <dbReference type="ARBA" id="ARBA00022968"/>
    </source>
</evidence>
<dbReference type="PROSITE" id="PS51352">
    <property type="entry name" value="THIOREDOXIN_2"/>
    <property type="match status" value="1"/>
</dbReference>
<dbReference type="GO" id="GO:0017004">
    <property type="term" value="P:cytochrome complex assembly"/>
    <property type="evidence" value="ECO:0007669"/>
    <property type="project" value="UniProtKB-KW"/>
</dbReference>
<dbReference type="PANTHER" id="PTHR42852:SF6">
    <property type="entry name" value="THIOL:DISULFIDE INTERCHANGE PROTEIN DSBE"/>
    <property type="match status" value="1"/>
</dbReference>
<organism evidence="8 9">
    <name type="scientific">Amycolatopsis echigonensis</name>
    <dbReference type="NCBI Taxonomy" id="2576905"/>
    <lineage>
        <taxon>Bacteria</taxon>
        <taxon>Bacillati</taxon>
        <taxon>Actinomycetota</taxon>
        <taxon>Actinomycetes</taxon>
        <taxon>Pseudonocardiales</taxon>
        <taxon>Pseudonocardiaceae</taxon>
        <taxon>Amycolatopsis</taxon>
    </lineage>
</organism>
<gene>
    <name evidence="8" type="ORF">H5411_30320</name>
</gene>
<dbReference type="Gene3D" id="3.40.30.10">
    <property type="entry name" value="Glutaredoxin"/>
    <property type="match status" value="1"/>
</dbReference>
<dbReference type="InterPro" id="IPR013766">
    <property type="entry name" value="Thioredoxin_domain"/>
</dbReference>
<evidence type="ECO:0000256" key="4">
    <source>
        <dbReference type="ARBA" id="ARBA00023157"/>
    </source>
</evidence>
<dbReference type="PANTHER" id="PTHR42852">
    <property type="entry name" value="THIOL:DISULFIDE INTERCHANGE PROTEIN DSBE"/>
    <property type="match status" value="1"/>
</dbReference>
<evidence type="ECO:0000256" key="1">
    <source>
        <dbReference type="ARBA" id="ARBA00004196"/>
    </source>
</evidence>
<keyword evidence="4" id="KW-1015">Disulfide bond</keyword>
<dbReference type="PROSITE" id="PS51257">
    <property type="entry name" value="PROKAR_LIPOPROTEIN"/>
    <property type="match status" value="1"/>
</dbReference>
<reference evidence="8 9" key="1">
    <citation type="submission" date="2020-08" db="EMBL/GenBank/DDBJ databases">
        <title>Amycolatopsis echigonensis JCM 21831.</title>
        <authorList>
            <person name="Tedsree N."/>
            <person name="Kuncharoen N."/>
            <person name="Likhitwitayawuid K."/>
            <person name="Tanasupawat S."/>
        </authorList>
    </citation>
    <scope>NUCLEOTIDE SEQUENCE [LARGE SCALE GENOMIC DNA]</scope>
    <source>
        <strain evidence="8 9">JCM 21831</strain>
    </source>
</reference>
<evidence type="ECO:0000313" key="8">
    <source>
        <dbReference type="EMBL" id="MBB2503419.1"/>
    </source>
</evidence>
<dbReference type="CDD" id="cd02966">
    <property type="entry name" value="TlpA_like_family"/>
    <property type="match status" value="1"/>
</dbReference>
<dbReference type="GO" id="GO:0016491">
    <property type="term" value="F:oxidoreductase activity"/>
    <property type="evidence" value="ECO:0007669"/>
    <property type="project" value="InterPro"/>
</dbReference>
<dbReference type="Pfam" id="PF00578">
    <property type="entry name" value="AhpC-TSA"/>
    <property type="match status" value="1"/>
</dbReference>
<feature type="chain" id="PRO_5039358246" evidence="6">
    <location>
        <begin position="26"/>
        <end position="193"/>
    </location>
</feature>
<dbReference type="InterPro" id="IPR017937">
    <property type="entry name" value="Thioredoxin_CS"/>
</dbReference>
<dbReference type="PROSITE" id="PS00194">
    <property type="entry name" value="THIOREDOXIN_1"/>
    <property type="match status" value="1"/>
</dbReference>